<keyword evidence="2 4" id="KW-0547">Nucleotide-binding</keyword>
<dbReference type="NCBIfam" id="TIGR02727">
    <property type="entry name" value="MTHFS_bact"/>
    <property type="match status" value="1"/>
</dbReference>
<dbReference type="InterPro" id="IPR024185">
    <property type="entry name" value="FTHF_cligase-like_sf"/>
</dbReference>
<keyword evidence="5" id="KW-0479">Metal-binding</keyword>
<comment type="caution">
    <text evidence="6">The sequence shown here is derived from an EMBL/GenBank/DDBJ whole genome shotgun (WGS) entry which is preliminary data.</text>
</comment>
<dbReference type="AlphaFoldDB" id="A0AAW5JT20"/>
<dbReference type="Pfam" id="PF01812">
    <property type="entry name" value="5-FTHF_cyc-lig"/>
    <property type="match status" value="1"/>
</dbReference>
<dbReference type="Proteomes" id="UP001204562">
    <property type="component" value="Unassembled WGS sequence"/>
</dbReference>
<comment type="cofactor">
    <cofactor evidence="5">
        <name>Mg(2+)</name>
        <dbReference type="ChEBI" id="CHEBI:18420"/>
    </cofactor>
</comment>
<dbReference type="RefSeq" id="WP_256304341.1">
    <property type="nucleotide sequence ID" value="NZ_JANFYS010000023.1"/>
</dbReference>
<dbReference type="PIRSF" id="PIRSF006806">
    <property type="entry name" value="FTHF_cligase"/>
    <property type="match status" value="1"/>
</dbReference>
<comment type="catalytic activity">
    <reaction evidence="5">
        <text>(6S)-5-formyl-5,6,7,8-tetrahydrofolate + ATP = (6R)-5,10-methenyltetrahydrofolate + ADP + phosphate</text>
        <dbReference type="Rhea" id="RHEA:10488"/>
        <dbReference type="ChEBI" id="CHEBI:30616"/>
        <dbReference type="ChEBI" id="CHEBI:43474"/>
        <dbReference type="ChEBI" id="CHEBI:57455"/>
        <dbReference type="ChEBI" id="CHEBI:57457"/>
        <dbReference type="ChEBI" id="CHEBI:456216"/>
        <dbReference type="EC" id="6.3.3.2"/>
    </reaction>
</comment>
<name>A0AAW5JT20_9FIRM</name>
<reference evidence="6" key="1">
    <citation type="submission" date="2022-06" db="EMBL/GenBank/DDBJ databases">
        <title>Isolation of gut microbiota from human fecal samples.</title>
        <authorList>
            <person name="Pamer E.G."/>
            <person name="Barat B."/>
            <person name="Waligurski E."/>
            <person name="Medina S."/>
            <person name="Paddock L."/>
            <person name="Mostad J."/>
        </authorList>
    </citation>
    <scope>NUCLEOTIDE SEQUENCE</scope>
    <source>
        <strain evidence="6">DFI.9.91</strain>
    </source>
</reference>
<dbReference type="SUPFAM" id="SSF100950">
    <property type="entry name" value="NagB/RpiA/CoA transferase-like"/>
    <property type="match status" value="1"/>
</dbReference>
<sequence>MPSTIAEEKAELRAWIQAESAFRSPAARRVSDAALHARFLALPQVRLARTLLLFWGVGTEPDTLPLIDELLAQGKRVALPRCLPGRAMEARLIRGREGLVPGAFRIPEPGEDCPVAARDEIDVILVPNLCCDREGYRLGHGGGYYDRYLAGYRGFTVAFCPRFLLLDRVPRDERDVPVRLVLTD</sequence>
<feature type="binding site" evidence="4">
    <location>
        <position position="60"/>
    </location>
    <ligand>
        <name>substrate</name>
    </ligand>
</feature>
<evidence type="ECO:0000313" key="7">
    <source>
        <dbReference type="Proteomes" id="UP001204562"/>
    </source>
</evidence>
<gene>
    <name evidence="6" type="ORF">NE579_11360</name>
</gene>
<evidence type="ECO:0000313" key="6">
    <source>
        <dbReference type="EMBL" id="MCQ4771054.1"/>
    </source>
</evidence>
<evidence type="ECO:0000256" key="4">
    <source>
        <dbReference type="PIRSR" id="PIRSR006806-1"/>
    </source>
</evidence>
<feature type="binding site" evidence="4">
    <location>
        <begin position="137"/>
        <end position="145"/>
    </location>
    <ligand>
        <name>ATP</name>
        <dbReference type="ChEBI" id="CHEBI:30616"/>
    </ligand>
</feature>
<accession>A0AAW5JT20</accession>
<keyword evidence="5" id="KW-0460">Magnesium</keyword>
<keyword evidence="6" id="KW-0436">Ligase</keyword>
<dbReference type="EMBL" id="JANFYS010000023">
    <property type="protein sequence ID" value="MCQ4771054.1"/>
    <property type="molecule type" value="Genomic_DNA"/>
</dbReference>
<evidence type="ECO:0000256" key="1">
    <source>
        <dbReference type="ARBA" id="ARBA00010638"/>
    </source>
</evidence>
<dbReference type="GO" id="GO:0009396">
    <property type="term" value="P:folic acid-containing compound biosynthetic process"/>
    <property type="evidence" value="ECO:0007669"/>
    <property type="project" value="TreeGrafter"/>
</dbReference>
<dbReference type="GO" id="GO:0035999">
    <property type="term" value="P:tetrahydrofolate interconversion"/>
    <property type="evidence" value="ECO:0007669"/>
    <property type="project" value="TreeGrafter"/>
</dbReference>
<dbReference type="GO" id="GO:0046872">
    <property type="term" value="F:metal ion binding"/>
    <property type="evidence" value="ECO:0007669"/>
    <property type="project" value="UniProtKB-KW"/>
</dbReference>
<organism evidence="6 7">
    <name type="scientific">Intestinimonas massiliensis</name>
    <name type="common">ex Afouda et al. 2020</name>
    <dbReference type="NCBI Taxonomy" id="1673721"/>
    <lineage>
        <taxon>Bacteria</taxon>
        <taxon>Bacillati</taxon>
        <taxon>Bacillota</taxon>
        <taxon>Clostridia</taxon>
        <taxon>Eubacteriales</taxon>
        <taxon>Intestinimonas</taxon>
    </lineage>
</organism>
<evidence type="ECO:0000256" key="2">
    <source>
        <dbReference type="ARBA" id="ARBA00022741"/>
    </source>
</evidence>
<dbReference type="GO" id="GO:0030272">
    <property type="term" value="F:5-formyltetrahydrofolate cyclo-ligase activity"/>
    <property type="evidence" value="ECO:0007669"/>
    <property type="project" value="UniProtKB-EC"/>
</dbReference>
<evidence type="ECO:0000256" key="3">
    <source>
        <dbReference type="ARBA" id="ARBA00022840"/>
    </source>
</evidence>
<dbReference type="PANTHER" id="PTHR23407:SF1">
    <property type="entry name" value="5-FORMYLTETRAHYDROFOLATE CYCLO-LIGASE"/>
    <property type="match status" value="1"/>
</dbReference>
<feature type="binding site" evidence="4">
    <location>
        <begin position="9"/>
        <end position="13"/>
    </location>
    <ligand>
        <name>ATP</name>
        <dbReference type="ChEBI" id="CHEBI:30616"/>
    </ligand>
</feature>
<comment type="similarity">
    <text evidence="1 5">Belongs to the 5-formyltetrahydrofolate cyclo-ligase family.</text>
</comment>
<dbReference type="Gene3D" id="3.40.50.10420">
    <property type="entry name" value="NagB/RpiA/CoA transferase-like"/>
    <property type="match status" value="1"/>
</dbReference>
<dbReference type="PANTHER" id="PTHR23407">
    <property type="entry name" value="ATPASE INHIBITOR/5-FORMYLTETRAHYDROFOLATE CYCLO-LIGASE"/>
    <property type="match status" value="1"/>
</dbReference>
<dbReference type="InterPro" id="IPR037171">
    <property type="entry name" value="NagB/RpiA_transferase-like"/>
</dbReference>
<dbReference type="EC" id="6.3.3.2" evidence="5"/>
<protein>
    <recommendedName>
        <fullName evidence="5">5-formyltetrahydrofolate cyclo-ligase</fullName>
        <ecNumber evidence="5">6.3.3.2</ecNumber>
    </recommendedName>
</protein>
<dbReference type="InterPro" id="IPR002698">
    <property type="entry name" value="FTHF_cligase"/>
</dbReference>
<dbReference type="GO" id="GO:0005524">
    <property type="term" value="F:ATP binding"/>
    <property type="evidence" value="ECO:0007669"/>
    <property type="project" value="UniProtKB-KW"/>
</dbReference>
<proteinExistence type="inferred from homology"/>
<keyword evidence="3 4" id="KW-0067">ATP-binding</keyword>
<evidence type="ECO:0000256" key="5">
    <source>
        <dbReference type="RuleBase" id="RU361279"/>
    </source>
</evidence>